<gene>
    <name evidence="1" type="ORF">CTI12_AA167390</name>
</gene>
<dbReference type="Proteomes" id="UP000245207">
    <property type="component" value="Unassembled WGS sequence"/>
</dbReference>
<dbReference type="EMBL" id="PKPP01001326">
    <property type="protein sequence ID" value="PWA83615.1"/>
    <property type="molecule type" value="Genomic_DNA"/>
</dbReference>
<protein>
    <submittedName>
        <fullName evidence="1">Uncharacterized protein</fullName>
    </submittedName>
</protein>
<accession>A0A2U1PCX7</accession>
<evidence type="ECO:0000313" key="2">
    <source>
        <dbReference type="Proteomes" id="UP000245207"/>
    </source>
</evidence>
<name>A0A2U1PCX7_ARTAN</name>
<organism evidence="1 2">
    <name type="scientific">Artemisia annua</name>
    <name type="common">Sweet wormwood</name>
    <dbReference type="NCBI Taxonomy" id="35608"/>
    <lineage>
        <taxon>Eukaryota</taxon>
        <taxon>Viridiplantae</taxon>
        <taxon>Streptophyta</taxon>
        <taxon>Embryophyta</taxon>
        <taxon>Tracheophyta</taxon>
        <taxon>Spermatophyta</taxon>
        <taxon>Magnoliopsida</taxon>
        <taxon>eudicotyledons</taxon>
        <taxon>Gunneridae</taxon>
        <taxon>Pentapetalae</taxon>
        <taxon>asterids</taxon>
        <taxon>campanulids</taxon>
        <taxon>Asterales</taxon>
        <taxon>Asteraceae</taxon>
        <taxon>Asteroideae</taxon>
        <taxon>Anthemideae</taxon>
        <taxon>Artemisiinae</taxon>
        <taxon>Artemisia</taxon>
    </lineage>
</organism>
<dbReference type="PANTHER" id="PTHR35307:SF6">
    <property type="entry name" value="TRANSMEMBRANE PROTEIN"/>
    <property type="match status" value="1"/>
</dbReference>
<proteinExistence type="predicted"/>
<comment type="caution">
    <text evidence="1">The sequence shown here is derived from an EMBL/GenBank/DDBJ whole genome shotgun (WGS) entry which is preliminary data.</text>
</comment>
<evidence type="ECO:0000313" key="1">
    <source>
        <dbReference type="EMBL" id="PWA83615.1"/>
    </source>
</evidence>
<keyword evidence="2" id="KW-1185">Reference proteome</keyword>
<reference evidence="1 2" key="1">
    <citation type="journal article" date="2018" name="Mol. Plant">
        <title>The genome of Artemisia annua provides insight into the evolution of Asteraceae family and artemisinin biosynthesis.</title>
        <authorList>
            <person name="Shen Q."/>
            <person name="Zhang L."/>
            <person name="Liao Z."/>
            <person name="Wang S."/>
            <person name="Yan T."/>
            <person name="Shi P."/>
            <person name="Liu M."/>
            <person name="Fu X."/>
            <person name="Pan Q."/>
            <person name="Wang Y."/>
            <person name="Lv Z."/>
            <person name="Lu X."/>
            <person name="Zhang F."/>
            <person name="Jiang W."/>
            <person name="Ma Y."/>
            <person name="Chen M."/>
            <person name="Hao X."/>
            <person name="Li L."/>
            <person name="Tang Y."/>
            <person name="Lv G."/>
            <person name="Zhou Y."/>
            <person name="Sun X."/>
            <person name="Brodelius P.E."/>
            <person name="Rose J.K.C."/>
            <person name="Tang K."/>
        </authorList>
    </citation>
    <scope>NUCLEOTIDE SEQUENCE [LARGE SCALE GENOMIC DNA]</scope>
    <source>
        <strain evidence="2">cv. Huhao1</strain>
        <tissue evidence="1">Leaf</tissue>
    </source>
</reference>
<dbReference type="PANTHER" id="PTHR35307">
    <property type="entry name" value="PROTEIN, PUTATIVE-RELATED"/>
    <property type="match status" value="1"/>
</dbReference>
<sequence length="174" mass="19672">MERQEHPFFSLNTHTINKVGQEELFELLTSMISDILDASFTRLPQVIAMKCHTSEIEKMEASVFVAGQLLVFTKKNLSILLLQICQSQMKMTVSNIGDGKARTSFFFLNTHTINKVGQEELFELLTSMISDILDASFTRLPQVIAMKCHTSEIEKMEASVFVAGQLLGETKKHR</sequence>
<dbReference type="AlphaFoldDB" id="A0A2U1PCX7"/>